<accession>A0A9J6RFY1</accession>
<reference evidence="1" key="1">
    <citation type="submission" date="2022-11" db="EMBL/GenBank/DDBJ databases">
        <title>WGS of Natronobacillus azotifigens 24KS-1, an anaerobic diazotrophic haloalkaliphile from soda-rich habitats.</title>
        <authorList>
            <person name="Sorokin D.Y."/>
            <person name="Merkel A.Y."/>
        </authorList>
    </citation>
    <scope>NUCLEOTIDE SEQUENCE</scope>
    <source>
        <strain evidence="1">24KS-1</strain>
    </source>
</reference>
<dbReference type="PANTHER" id="PTHR43301:SF3">
    <property type="entry name" value="ARABINAN ENDO-1,5-ALPHA-L-ARABINOSIDASE A-RELATED"/>
    <property type="match status" value="1"/>
</dbReference>
<gene>
    <name evidence="1" type="ORF">OWO01_14035</name>
</gene>
<dbReference type="CDD" id="cd08983">
    <property type="entry name" value="GH43_Bt3655-like"/>
    <property type="match status" value="1"/>
</dbReference>
<dbReference type="RefSeq" id="WP_268781093.1">
    <property type="nucleotide sequence ID" value="NZ_JAPRAT010000033.1"/>
</dbReference>
<keyword evidence="2" id="KW-1185">Reference proteome</keyword>
<dbReference type="EMBL" id="JAPRAT010000033">
    <property type="protein sequence ID" value="MCZ0704324.1"/>
    <property type="molecule type" value="Genomic_DNA"/>
</dbReference>
<comment type="caution">
    <text evidence="1">The sequence shown here is derived from an EMBL/GenBank/DDBJ whole genome shotgun (WGS) entry which is preliminary data.</text>
</comment>
<name>A0A9J6RFY1_9BACI</name>
<dbReference type="Proteomes" id="UP001084197">
    <property type="component" value="Unassembled WGS sequence"/>
</dbReference>
<dbReference type="SUPFAM" id="SSF75005">
    <property type="entry name" value="Arabinanase/levansucrase/invertase"/>
    <property type="match status" value="1"/>
</dbReference>
<protein>
    <submittedName>
        <fullName evidence="1">Glycoside hydrolase family 43 protein</fullName>
    </submittedName>
</protein>
<dbReference type="Gene3D" id="2.115.10.20">
    <property type="entry name" value="Glycosyl hydrolase domain, family 43"/>
    <property type="match status" value="1"/>
</dbReference>
<dbReference type="AlphaFoldDB" id="A0A9J6RFY1"/>
<sequence>MPAYLFAHFTSEQADGEQVYFSVSKDGLHFEDLNHGKPILRSQIGEEGVRDPFIIRDPNKGKFYLIATDLRLSKGLGWQHAVESGSLDLIIWESTDLINWQGPNSVHVGVEGAGNVWAPEAIYDQAVGKILVFWASRVAGKQRMYASYTTDFDKFEKPFLFIDHSHDVIDTTIVYDQGMYYRFTKNEQNSRIVMEKSDQLTGSYERVESAVLDGLEGVEGPEIYPLPEQGKWCLIVDRFKEGKGYLPLITSDLANGEFQVLRDDQYHFGKTKKRHGGVLEISDEEYLRLKEKFLVG</sequence>
<proteinExistence type="predicted"/>
<dbReference type="InterPro" id="IPR023296">
    <property type="entry name" value="Glyco_hydro_beta-prop_sf"/>
</dbReference>
<organism evidence="1 2">
    <name type="scientific">Natronobacillus azotifigens</name>
    <dbReference type="NCBI Taxonomy" id="472978"/>
    <lineage>
        <taxon>Bacteria</taxon>
        <taxon>Bacillati</taxon>
        <taxon>Bacillota</taxon>
        <taxon>Bacilli</taxon>
        <taxon>Bacillales</taxon>
        <taxon>Bacillaceae</taxon>
        <taxon>Natronobacillus</taxon>
    </lineage>
</organism>
<dbReference type="InterPro" id="IPR050727">
    <property type="entry name" value="GH43_arabinanases"/>
</dbReference>
<dbReference type="GO" id="GO:0016787">
    <property type="term" value="F:hydrolase activity"/>
    <property type="evidence" value="ECO:0007669"/>
    <property type="project" value="UniProtKB-KW"/>
</dbReference>
<evidence type="ECO:0000313" key="2">
    <source>
        <dbReference type="Proteomes" id="UP001084197"/>
    </source>
</evidence>
<dbReference type="PANTHER" id="PTHR43301">
    <property type="entry name" value="ARABINAN ENDO-1,5-ALPHA-L-ARABINOSIDASE"/>
    <property type="match status" value="1"/>
</dbReference>
<keyword evidence="1" id="KW-0378">Hydrolase</keyword>
<evidence type="ECO:0000313" key="1">
    <source>
        <dbReference type="EMBL" id="MCZ0704324.1"/>
    </source>
</evidence>